<comment type="caution">
    <text evidence="2">The sequence shown here is derived from an EMBL/GenBank/DDBJ whole genome shotgun (WGS) entry which is preliminary data.</text>
</comment>
<dbReference type="Proteomes" id="UP001295423">
    <property type="component" value="Unassembled WGS sequence"/>
</dbReference>
<feature type="signal peptide" evidence="1">
    <location>
        <begin position="1"/>
        <end position="17"/>
    </location>
</feature>
<evidence type="ECO:0000256" key="1">
    <source>
        <dbReference type="SAM" id="SignalP"/>
    </source>
</evidence>
<name>A0AAD2G9N0_9STRA</name>
<organism evidence="2 3">
    <name type="scientific">Cylindrotheca closterium</name>
    <dbReference type="NCBI Taxonomy" id="2856"/>
    <lineage>
        <taxon>Eukaryota</taxon>
        <taxon>Sar</taxon>
        <taxon>Stramenopiles</taxon>
        <taxon>Ochrophyta</taxon>
        <taxon>Bacillariophyta</taxon>
        <taxon>Bacillariophyceae</taxon>
        <taxon>Bacillariophycidae</taxon>
        <taxon>Bacillariales</taxon>
        <taxon>Bacillariaceae</taxon>
        <taxon>Cylindrotheca</taxon>
    </lineage>
</organism>
<reference evidence="2" key="1">
    <citation type="submission" date="2023-08" db="EMBL/GenBank/DDBJ databases">
        <authorList>
            <person name="Audoor S."/>
            <person name="Bilcke G."/>
        </authorList>
    </citation>
    <scope>NUCLEOTIDE SEQUENCE</scope>
</reference>
<dbReference type="AlphaFoldDB" id="A0AAD2G9N0"/>
<evidence type="ECO:0000313" key="3">
    <source>
        <dbReference type="Proteomes" id="UP001295423"/>
    </source>
</evidence>
<keyword evidence="3" id="KW-1185">Reference proteome</keyword>
<feature type="chain" id="PRO_5042139028" evidence="1">
    <location>
        <begin position="18"/>
        <end position="413"/>
    </location>
</feature>
<proteinExistence type="predicted"/>
<protein>
    <submittedName>
        <fullName evidence="2">Uncharacterized protein</fullName>
    </submittedName>
</protein>
<keyword evidence="1" id="KW-0732">Signal</keyword>
<accession>A0AAD2G9N0</accession>
<sequence length="413" mass="45582">MKFTTIFALLSASMVSAKISRQPKSPNNPKGKYVSELLQGAKPTKNSQLERRLDQNYEVDISQYSVKFQKCQFVKSYDDDLAADEDMPTVLATKRFIVFRLCPDNNCESCSNGYGEYLVDLETYLAATVDYQKGIQQAMCNACQNNCVFDDDQYNNNGDDDGAQRKLENYPYSLNCNTCYEECSKIENMEKNGYRDATDFLECTVIHDPEDDDKTALYAGPMCASSGYKIKIGVFTDQYCSILDADKDVDDYLMSDDGTQSKLSHALLKTVYTDGYCVSCAAYNNGNDDGGQANDMCDELYQESAKCEKAHGFDNGYANYDSDYQNQLAQEEIVCDFIDSIKAGSYDDYGEIVVTGANLSSSGTTTTSGQKLALSFFVFGTIGLAFYAGKLHRELTKGIGPGPGLAEQGGTMA</sequence>
<gene>
    <name evidence="2" type="ORF">CYCCA115_LOCUS22381</name>
</gene>
<dbReference type="EMBL" id="CAKOGP040002313">
    <property type="protein sequence ID" value="CAJ1966798.1"/>
    <property type="molecule type" value="Genomic_DNA"/>
</dbReference>
<evidence type="ECO:0000313" key="2">
    <source>
        <dbReference type="EMBL" id="CAJ1966798.1"/>
    </source>
</evidence>